<dbReference type="OrthoDB" id="6481168at2"/>
<reference evidence="2" key="1">
    <citation type="submission" date="2019-08" db="EMBL/GenBank/DDBJ databases">
        <title>Limnoglobus roseus gen. nov., sp. nov., a novel freshwater planctomycete with a giant genome from the family Gemmataceae.</title>
        <authorList>
            <person name="Kulichevskaya I.S."/>
            <person name="Naumoff D.G."/>
            <person name="Miroshnikov K."/>
            <person name="Ivanova A."/>
            <person name="Philippov D.A."/>
            <person name="Hakobyan A."/>
            <person name="Rijpstra I.C."/>
            <person name="Sinninghe Damste J.S."/>
            <person name="Liesack W."/>
            <person name="Dedysh S.N."/>
        </authorList>
    </citation>
    <scope>NUCLEOTIDE SEQUENCE [LARGE SCALE GENOMIC DNA]</scope>
    <source>
        <strain evidence="2">PX52</strain>
    </source>
</reference>
<protein>
    <submittedName>
        <fullName evidence="1">Uncharacterized protein</fullName>
    </submittedName>
</protein>
<keyword evidence="2" id="KW-1185">Reference proteome</keyword>
<dbReference type="EMBL" id="CP042425">
    <property type="protein sequence ID" value="QEL18705.1"/>
    <property type="molecule type" value="Genomic_DNA"/>
</dbReference>
<proteinExistence type="predicted"/>
<organism evidence="1 2">
    <name type="scientific">Limnoglobus roseus</name>
    <dbReference type="NCBI Taxonomy" id="2598579"/>
    <lineage>
        <taxon>Bacteria</taxon>
        <taxon>Pseudomonadati</taxon>
        <taxon>Planctomycetota</taxon>
        <taxon>Planctomycetia</taxon>
        <taxon>Gemmatales</taxon>
        <taxon>Gemmataceae</taxon>
        <taxon>Limnoglobus</taxon>
    </lineage>
</organism>
<dbReference type="Proteomes" id="UP000324974">
    <property type="component" value="Chromosome"/>
</dbReference>
<evidence type="ECO:0000313" key="2">
    <source>
        <dbReference type="Proteomes" id="UP000324974"/>
    </source>
</evidence>
<name>A0A5C1AJ62_9BACT</name>
<accession>A0A5C1AJ62</accession>
<dbReference type="AlphaFoldDB" id="A0A5C1AJ62"/>
<evidence type="ECO:0000313" key="1">
    <source>
        <dbReference type="EMBL" id="QEL18705.1"/>
    </source>
</evidence>
<gene>
    <name evidence="1" type="ORF">PX52LOC_05741</name>
</gene>
<dbReference type="RefSeq" id="WP_149113177.1">
    <property type="nucleotide sequence ID" value="NZ_CP042425.1"/>
</dbReference>
<sequence>MDRQIMYTGAIPQDTDQLLQNRNTMVGLGYALQAILGTGTYVDGLACTPTSPASLAVNVAAGAIYSQQNVDGTAYGSLAADTTDQIIKQGIVLATTVLNCPAPVTSGQSINYLVQVAYQDTDSGSAVLPYYNASNPAVAYSGPNNTGVSQNTVRKGVCLVQVKAGISATTGTQVTPSPDAGFTGLYSVTVANGQSTVTSGNIATLATAPFINPKLTGFLPTVQSGASTYAVDTSGTPNTITIALSPIPAALTTGMQIRVKVANANSGTGNTVINTNSLGNVQANGPDGNPIRQNALKANGVYTFAHDGTYWVLQSVPADGALLNHGQCKLAKVSTNLVLSPLNGNKLAINGVPQTVPSAGVSLSPTTPVSLTPSTLYYIYAYMSSGVMTLEASATAYATDTTTGVTIKSGDSTRTLVGMAYIDTGPAFADTATKRYVRSWFNDRGVMATSAYSTNRTYSSTSVGEPNSEIRCNIVTWANEIINAATNQIVQVSPIAASFVGFGIDSTSVVSGFTTQKIPAFSTNGDTLSNSYVTNTLSEGVHYVTVLSQATSGSTNTFSTGGNLNIVTSR</sequence>
<dbReference type="KEGG" id="lrs:PX52LOC_05741"/>